<dbReference type="PaxDb" id="195103-CPF_1916"/>
<dbReference type="HOGENOM" id="CLU_025908_4_2_9"/>
<evidence type="ECO:0000313" key="4">
    <source>
        <dbReference type="EMBL" id="ABG83780.1"/>
    </source>
</evidence>
<dbReference type="Gene3D" id="3.30.420.150">
    <property type="entry name" value="Exopolyphosphatase. Domain 2"/>
    <property type="match status" value="1"/>
</dbReference>
<evidence type="ECO:0000259" key="2">
    <source>
        <dbReference type="Pfam" id="PF02541"/>
    </source>
</evidence>
<dbReference type="AlphaFoldDB" id="A0A0H2YRX8"/>
<dbReference type="STRING" id="195103.CPF_1916"/>
<evidence type="ECO:0000313" key="5">
    <source>
        <dbReference type="Proteomes" id="UP000001823"/>
    </source>
</evidence>
<dbReference type="Pfam" id="PF21447">
    <property type="entry name" value="Ppx-GppA_III"/>
    <property type="match status" value="1"/>
</dbReference>
<dbReference type="Proteomes" id="UP000001823">
    <property type="component" value="Chromosome"/>
</dbReference>
<dbReference type="InterPro" id="IPR003695">
    <property type="entry name" value="Ppx_GppA_N"/>
</dbReference>
<dbReference type="SUPFAM" id="SSF53067">
    <property type="entry name" value="Actin-like ATPase domain"/>
    <property type="match status" value="2"/>
</dbReference>
<sequence>MDRIGVIDIGSNSVRLTLAEVEKSGYFKIIDELKEHIRLGSDFFACSVLDEEKIKLTISSIKAFKSMCISCGASKIILIGSESIKNVDEKINLKEIIKKELGLDLRILSNEEEINYNFLGAKNSLYIDNSLLLDINGNNTHLCWLKNNEIYKEVTLPFGYVTLTSLFQLNDMIGYENNTNCVNYIKEHLEKIDWLKDNSFKSVIGVGGSFRNLGKIDRRRKRYPIDIVHNYVLYDYDIDEMFHLLKSKNLRQRQKIEGLSPSRADVIVASTDLIKEVLSFTNTNEVIICGRGLREGLIYEYIIDRFHTYDDILDVSLKGIMDTLNINIPHAQNVCKLAFSLFEGLKPLHHLGDEFKNILKTASLLHDCGISIRYYDHHVHSFYIILNSHISGLTHKEILLSALCAAYHRNNSFQAPIAKYSTIINRLDVKHVEYLGVILKLAEGLDRGLTGHVENVDVIINEDTVNLKLHSEYDLELELRQARRSSKAFEEVYNKNLVIEKA</sequence>
<dbReference type="SUPFAM" id="SSF109604">
    <property type="entry name" value="HD-domain/PDEase-like"/>
    <property type="match status" value="1"/>
</dbReference>
<dbReference type="InterPro" id="IPR043129">
    <property type="entry name" value="ATPase_NBD"/>
</dbReference>
<keyword evidence="5" id="KW-1185">Reference proteome</keyword>
<dbReference type="Gene3D" id="3.30.420.40">
    <property type="match status" value="1"/>
</dbReference>
<reference evidence="4 5" key="1">
    <citation type="journal article" date="2006" name="Genome Res.">
        <title>Skewed genomic variability in strains of the toxigenic bacterial pathogen, Clostridium perfringens.</title>
        <authorList>
            <person name="Myers G.S."/>
            <person name="Rasko D.A."/>
            <person name="Cheung J.K."/>
            <person name="Ravel J."/>
            <person name="Seshadri R."/>
            <person name="Deboy R.T."/>
            <person name="Ren Q."/>
            <person name="Varga J."/>
            <person name="Awad M.M."/>
            <person name="Brinkac L.M."/>
            <person name="Daugherty S.C."/>
            <person name="Haft D.H."/>
            <person name="Dodson R.J."/>
            <person name="Madupu R."/>
            <person name="Nelson W.C."/>
            <person name="Rosovitz M.J."/>
            <person name="Sullivan S.A."/>
            <person name="Khouri H."/>
            <person name="Dimitrov G.I."/>
            <person name="Watkins K.L."/>
            <person name="Mulligan S."/>
            <person name="Benton J."/>
            <person name="Radune D."/>
            <person name="Fisher D.J."/>
            <person name="Atkins H.S."/>
            <person name="Hiscox T."/>
            <person name="Jost B.H."/>
            <person name="Billington S.J."/>
            <person name="Songer J.G."/>
            <person name="McClane B.A."/>
            <person name="Titball R.W."/>
            <person name="Rood J.I."/>
            <person name="Melville S.B."/>
            <person name="Paulsen I.T."/>
        </authorList>
    </citation>
    <scope>NUCLEOTIDE SEQUENCE [LARGE SCALE GENOMIC DNA]</scope>
    <source>
        <strain evidence="5">ATCC 13124 / DSM 756 / JCM 1290 / NCIMB 6125 / NCTC 8237 / S 107 / Type A</strain>
    </source>
</reference>
<dbReference type="eggNOG" id="COG0248">
    <property type="taxonomic scope" value="Bacteria"/>
</dbReference>
<protein>
    <submittedName>
        <fullName evidence="4">Ppx/GppA phosphatase family protein</fullName>
    </submittedName>
</protein>
<dbReference type="RefSeq" id="WP_003478235.1">
    <property type="nucleotide sequence ID" value="NC_008261.1"/>
</dbReference>
<proteinExistence type="inferred from homology"/>
<dbReference type="Pfam" id="PF02541">
    <property type="entry name" value="Ppx-GppA"/>
    <property type="match status" value="1"/>
</dbReference>
<evidence type="ECO:0000256" key="1">
    <source>
        <dbReference type="ARBA" id="ARBA00007125"/>
    </source>
</evidence>
<feature type="domain" description="Ppx/GppA phosphatase C-terminal" evidence="3">
    <location>
        <begin position="315"/>
        <end position="477"/>
    </location>
</feature>
<dbReference type="KEGG" id="cpf:CPF_1916"/>
<dbReference type="PANTHER" id="PTHR30005:SF0">
    <property type="entry name" value="RETROGRADE REGULATION PROTEIN 2"/>
    <property type="match status" value="1"/>
</dbReference>
<dbReference type="GO" id="GO:0006357">
    <property type="term" value="P:regulation of transcription by RNA polymerase II"/>
    <property type="evidence" value="ECO:0007669"/>
    <property type="project" value="TreeGrafter"/>
</dbReference>
<feature type="domain" description="Ppx/GppA phosphatase N-terminal" evidence="2">
    <location>
        <begin position="23"/>
        <end position="300"/>
    </location>
</feature>
<dbReference type="EMBL" id="CP000246">
    <property type="protein sequence ID" value="ABG83780.1"/>
    <property type="molecule type" value="Genomic_DNA"/>
</dbReference>
<comment type="similarity">
    <text evidence="1">Belongs to the GppA/Ppx family.</text>
</comment>
<dbReference type="CDD" id="cd24052">
    <property type="entry name" value="ASKHA_NBD_HpPPX-GppA-like"/>
    <property type="match status" value="1"/>
</dbReference>
<accession>A0A0H2YRX8</accession>
<dbReference type="Gene3D" id="1.10.3210.10">
    <property type="entry name" value="Hypothetical protein af1432"/>
    <property type="match status" value="1"/>
</dbReference>
<name>A0A0H2YRX8_CLOP1</name>
<dbReference type="PANTHER" id="PTHR30005">
    <property type="entry name" value="EXOPOLYPHOSPHATASE"/>
    <property type="match status" value="1"/>
</dbReference>
<dbReference type="InterPro" id="IPR050273">
    <property type="entry name" value="GppA/Ppx_hydrolase"/>
</dbReference>
<evidence type="ECO:0000259" key="3">
    <source>
        <dbReference type="Pfam" id="PF21447"/>
    </source>
</evidence>
<dbReference type="InterPro" id="IPR048950">
    <property type="entry name" value="Ppx_GppA_C"/>
</dbReference>
<gene>
    <name evidence="4" type="ordered locus">CPF_1916</name>
</gene>
<organism evidence="4 5">
    <name type="scientific">Clostridium perfringens (strain ATCC 13124 / DSM 756 / JCM 1290 / NCIMB 6125 / NCTC 8237 / Type A)</name>
    <dbReference type="NCBI Taxonomy" id="195103"/>
    <lineage>
        <taxon>Bacteria</taxon>
        <taxon>Bacillati</taxon>
        <taxon>Bacillota</taxon>
        <taxon>Clostridia</taxon>
        <taxon>Eubacteriales</taxon>
        <taxon>Clostridiaceae</taxon>
        <taxon>Clostridium</taxon>
    </lineage>
</organism>